<accession>A0A9X2SD86</accession>
<protein>
    <submittedName>
        <fullName evidence="2">Uncharacterized protein</fullName>
    </submittedName>
</protein>
<keyword evidence="1" id="KW-0812">Transmembrane</keyword>
<evidence type="ECO:0000256" key="1">
    <source>
        <dbReference type="SAM" id="Phobius"/>
    </source>
</evidence>
<evidence type="ECO:0000313" key="2">
    <source>
        <dbReference type="EMBL" id="MCR2807623.1"/>
    </source>
</evidence>
<evidence type="ECO:0000313" key="3">
    <source>
        <dbReference type="Proteomes" id="UP001141950"/>
    </source>
</evidence>
<keyword evidence="1" id="KW-0472">Membrane</keyword>
<reference evidence="2" key="1">
    <citation type="submission" date="2022-08" db="EMBL/GenBank/DDBJ databases">
        <title>The genomic sequence of strain Paenibacillus sp. SCIV0701.</title>
        <authorList>
            <person name="Zhao H."/>
        </authorList>
    </citation>
    <scope>NUCLEOTIDE SEQUENCE</scope>
    <source>
        <strain evidence="2">SCIV0701</strain>
    </source>
</reference>
<dbReference type="AlphaFoldDB" id="A0A9X2SD86"/>
<feature type="transmembrane region" description="Helical" evidence="1">
    <location>
        <begin position="105"/>
        <end position="126"/>
    </location>
</feature>
<dbReference type="EMBL" id="JANIPJ010000030">
    <property type="protein sequence ID" value="MCR2807623.1"/>
    <property type="molecule type" value="Genomic_DNA"/>
</dbReference>
<name>A0A9X2SD86_9BACL</name>
<dbReference type="Proteomes" id="UP001141950">
    <property type="component" value="Unassembled WGS sequence"/>
</dbReference>
<keyword evidence="1" id="KW-1133">Transmembrane helix</keyword>
<proteinExistence type="predicted"/>
<keyword evidence="3" id="KW-1185">Reference proteome</keyword>
<dbReference type="RefSeq" id="WP_257452255.1">
    <property type="nucleotide sequence ID" value="NZ_JANIPJ010000030.1"/>
</dbReference>
<feature type="transmembrane region" description="Helical" evidence="1">
    <location>
        <begin position="51"/>
        <end position="71"/>
    </location>
</feature>
<sequence length="136" mass="15119">MRKGLAITVTASLLLLLATKSLYVEELELYSIMVSAFLTSWIVNKNRGSILVFLGSSVLIGFIMCGVLGMIDLTVDHFLYFQPRADEDGMPLTLPMKWQEFGDDLFAASTISAVTVTTLSAMTMLISRFRKNVKRT</sequence>
<organism evidence="2 3">
    <name type="scientific">Paenibacillus soyae</name>
    <dbReference type="NCBI Taxonomy" id="2969249"/>
    <lineage>
        <taxon>Bacteria</taxon>
        <taxon>Bacillati</taxon>
        <taxon>Bacillota</taxon>
        <taxon>Bacilli</taxon>
        <taxon>Bacillales</taxon>
        <taxon>Paenibacillaceae</taxon>
        <taxon>Paenibacillus</taxon>
    </lineage>
</organism>
<comment type="caution">
    <text evidence="2">The sequence shown here is derived from an EMBL/GenBank/DDBJ whole genome shotgun (WGS) entry which is preliminary data.</text>
</comment>
<gene>
    <name evidence="2" type="ORF">NQZ67_27410</name>
</gene>